<feature type="transmembrane region" description="Helical" evidence="1">
    <location>
        <begin position="154"/>
        <end position="173"/>
    </location>
</feature>
<dbReference type="Proteomes" id="UP001500552">
    <property type="component" value="Unassembled WGS sequence"/>
</dbReference>
<keyword evidence="1" id="KW-0472">Membrane</keyword>
<dbReference type="RefSeq" id="WP_345159302.1">
    <property type="nucleotide sequence ID" value="NZ_BAABHC010000014.1"/>
</dbReference>
<keyword evidence="1" id="KW-1133">Transmembrane helix</keyword>
<proteinExistence type="predicted"/>
<protein>
    <recommendedName>
        <fullName evidence="4">DUF3592 domain-containing protein</fullName>
    </recommendedName>
</protein>
<sequence length="177" mass="21206">MKYIKQFFRDFIALPKHLFFRKYFLLPVNVLFVWITIGNILEMNYGVDDLKKITGKVEYNEVVTTRIINKPLYKGREQELRLKLHNYPEYYRLTDNFFIGEVAGKLMIGDSVTVYYRSWFQTLLGFGRQTDIYQVEYHEKTLFELSDRQRNAKGLALIGAMATLLFFPIYLHYKRNE</sequence>
<gene>
    <name evidence="2" type="ORF">GCM10023188_23810</name>
</gene>
<reference evidence="3" key="1">
    <citation type="journal article" date="2019" name="Int. J. Syst. Evol. Microbiol.">
        <title>The Global Catalogue of Microorganisms (GCM) 10K type strain sequencing project: providing services to taxonomists for standard genome sequencing and annotation.</title>
        <authorList>
            <consortium name="The Broad Institute Genomics Platform"/>
            <consortium name="The Broad Institute Genome Sequencing Center for Infectious Disease"/>
            <person name="Wu L."/>
            <person name="Ma J."/>
        </authorList>
    </citation>
    <scope>NUCLEOTIDE SEQUENCE [LARGE SCALE GENOMIC DNA]</scope>
    <source>
        <strain evidence="3">JCM 17926</strain>
    </source>
</reference>
<feature type="transmembrane region" description="Helical" evidence="1">
    <location>
        <begin position="23"/>
        <end position="41"/>
    </location>
</feature>
<evidence type="ECO:0000256" key="1">
    <source>
        <dbReference type="SAM" id="Phobius"/>
    </source>
</evidence>
<name>A0ABP8LRI9_9BACT</name>
<evidence type="ECO:0000313" key="3">
    <source>
        <dbReference type="Proteomes" id="UP001500552"/>
    </source>
</evidence>
<dbReference type="EMBL" id="BAABHC010000014">
    <property type="protein sequence ID" value="GAA4433787.1"/>
    <property type="molecule type" value="Genomic_DNA"/>
</dbReference>
<comment type="caution">
    <text evidence="2">The sequence shown here is derived from an EMBL/GenBank/DDBJ whole genome shotgun (WGS) entry which is preliminary data.</text>
</comment>
<evidence type="ECO:0008006" key="4">
    <source>
        <dbReference type="Google" id="ProtNLM"/>
    </source>
</evidence>
<keyword evidence="1" id="KW-0812">Transmembrane</keyword>
<evidence type="ECO:0000313" key="2">
    <source>
        <dbReference type="EMBL" id="GAA4433787.1"/>
    </source>
</evidence>
<keyword evidence="3" id="KW-1185">Reference proteome</keyword>
<accession>A0ABP8LRI9</accession>
<organism evidence="2 3">
    <name type="scientific">Pontibacter saemangeumensis</name>
    <dbReference type="NCBI Taxonomy" id="1084525"/>
    <lineage>
        <taxon>Bacteria</taxon>
        <taxon>Pseudomonadati</taxon>
        <taxon>Bacteroidota</taxon>
        <taxon>Cytophagia</taxon>
        <taxon>Cytophagales</taxon>
        <taxon>Hymenobacteraceae</taxon>
        <taxon>Pontibacter</taxon>
    </lineage>
</organism>